<accession>A0A1E4SQ00</accession>
<feature type="compositionally biased region" description="Polar residues" evidence="1">
    <location>
        <begin position="287"/>
        <end position="299"/>
    </location>
</feature>
<sequence length="383" mass="42675">MNTQVLPPANGKKLWRVKRSVSAGHLDTDSHSQSSLECLNNSLKISAAASKFSIRRPPLRRPKNRPGKPKDFVFVDLSPVKNEDCATFCDASSTNSPTQSPLETPPSSTSFTSDKSMFDLPQLNESFSLLSDSDSIFSAFDRSASNEQNYIQDTHSIASSVSQHEDIGLGIMGLDVQNWEQNPNFNERPAQQQAPQIDNAAFNQQLYGYQHAMMEQHKQIQMLKQQLQEQQAQKKAPLENLHKRSKSASVENPKRRGSGQFQFKSYTGPKKGKAMKLRRTVSEPSRKSTAIVSSVSAPTTPEVEGKPHGLEDFTMFNDQFMTYKDNAATAPAQTQSYETFTPVSEFSDDDFSLPKNYDVLSGCGIDQFLLQKQDDLFAGFVPL</sequence>
<feature type="compositionally biased region" description="Low complexity" evidence="1">
    <location>
        <begin position="224"/>
        <end position="235"/>
    </location>
</feature>
<feature type="region of interest" description="Disordered" evidence="1">
    <location>
        <begin position="91"/>
        <end position="113"/>
    </location>
</feature>
<dbReference type="GeneID" id="30982839"/>
<evidence type="ECO:0000313" key="2">
    <source>
        <dbReference type="EMBL" id="ODV81593.1"/>
    </source>
</evidence>
<gene>
    <name evidence="2" type="ORF">CANTADRAFT_3686</name>
</gene>
<dbReference type="OrthoDB" id="4025787at2759"/>
<proteinExistence type="predicted"/>
<feature type="compositionally biased region" description="Basic residues" evidence="1">
    <location>
        <begin position="270"/>
        <end position="279"/>
    </location>
</feature>
<protein>
    <submittedName>
        <fullName evidence="2">Uncharacterized protein</fullName>
    </submittedName>
</protein>
<dbReference type="EMBL" id="KV453909">
    <property type="protein sequence ID" value="ODV81593.1"/>
    <property type="molecule type" value="Genomic_DNA"/>
</dbReference>
<dbReference type="Proteomes" id="UP000094285">
    <property type="component" value="Unassembled WGS sequence"/>
</dbReference>
<evidence type="ECO:0000313" key="3">
    <source>
        <dbReference type="Proteomes" id="UP000094285"/>
    </source>
</evidence>
<keyword evidence="3" id="KW-1185">Reference proteome</keyword>
<feature type="region of interest" description="Disordered" evidence="1">
    <location>
        <begin position="224"/>
        <end position="309"/>
    </location>
</feature>
<dbReference type="RefSeq" id="XP_020066715.1">
    <property type="nucleotide sequence ID" value="XM_020208702.1"/>
</dbReference>
<evidence type="ECO:0000256" key="1">
    <source>
        <dbReference type="SAM" id="MobiDB-lite"/>
    </source>
</evidence>
<name>A0A1E4SQ00_9ASCO</name>
<dbReference type="AlphaFoldDB" id="A0A1E4SQ00"/>
<reference evidence="3" key="1">
    <citation type="submission" date="2016-05" db="EMBL/GenBank/DDBJ databases">
        <title>Comparative genomics of biotechnologically important yeasts.</title>
        <authorList>
            <consortium name="DOE Joint Genome Institute"/>
            <person name="Riley R."/>
            <person name="Haridas S."/>
            <person name="Wolfe K.H."/>
            <person name="Lopes M.R."/>
            <person name="Hittinger C.T."/>
            <person name="Goker M."/>
            <person name="Salamov A."/>
            <person name="Wisecaver J."/>
            <person name="Long T.M."/>
            <person name="Aerts A.L."/>
            <person name="Barry K."/>
            <person name="Choi C."/>
            <person name="Clum A."/>
            <person name="Coughlan A.Y."/>
            <person name="Deshpande S."/>
            <person name="Douglass A.P."/>
            <person name="Hanson S.J."/>
            <person name="Klenk H.-P."/>
            <person name="Labutti K."/>
            <person name="Lapidus A."/>
            <person name="Lindquist E."/>
            <person name="Lipzen A."/>
            <person name="Meier-Kolthoff J.P."/>
            <person name="Ohm R.A."/>
            <person name="Otillar R.P."/>
            <person name="Pangilinan J."/>
            <person name="Peng Y."/>
            <person name="Rokas A."/>
            <person name="Rosa C.A."/>
            <person name="Scheuner C."/>
            <person name="Sibirny A.A."/>
            <person name="Slot J.C."/>
            <person name="Stielow J.B."/>
            <person name="Sun H."/>
            <person name="Kurtzman C.P."/>
            <person name="Blackwell M."/>
            <person name="Grigoriev I.V."/>
            <person name="Jeffries T.W."/>
        </authorList>
    </citation>
    <scope>NUCLEOTIDE SEQUENCE [LARGE SCALE GENOMIC DNA]</scope>
    <source>
        <strain evidence="3">NRRL Y-17324</strain>
    </source>
</reference>
<organism evidence="2 3">
    <name type="scientific">Suhomyces tanzawaensis NRRL Y-17324</name>
    <dbReference type="NCBI Taxonomy" id="984487"/>
    <lineage>
        <taxon>Eukaryota</taxon>
        <taxon>Fungi</taxon>
        <taxon>Dikarya</taxon>
        <taxon>Ascomycota</taxon>
        <taxon>Saccharomycotina</taxon>
        <taxon>Pichiomycetes</taxon>
        <taxon>Debaryomycetaceae</taxon>
        <taxon>Suhomyces</taxon>
    </lineage>
</organism>